<dbReference type="EMBL" id="CABPRJ010001920">
    <property type="protein sequence ID" value="VVC41513.1"/>
    <property type="molecule type" value="Genomic_DNA"/>
</dbReference>
<evidence type="ECO:0000313" key="3">
    <source>
        <dbReference type="Proteomes" id="UP000325440"/>
    </source>
</evidence>
<proteinExistence type="predicted"/>
<evidence type="ECO:0000313" key="2">
    <source>
        <dbReference type="EMBL" id="VVC41513.1"/>
    </source>
</evidence>
<dbReference type="AlphaFoldDB" id="A0A5E4N9N0"/>
<reference evidence="2 3" key="1">
    <citation type="submission" date="2019-08" db="EMBL/GenBank/DDBJ databases">
        <authorList>
            <person name="Alioto T."/>
            <person name="Alioto T."/>
            <person name="Gomez Garrido J."/>
        </authorList>
    </citation>
    <scope>NUCLEOTIDE SEQUENCE [LARGE SCALE GENOMIC DNA]</scope>
</reference>
<gene>
    <name evidence="2" type="ORF">CINCED_3A025778</name>
</gene>
<evidence type="ECO:0000256" key="1">
    <source>
        <dbReference type="SAM" id="SignalP"/>
    </source>
</evidence>
<feature type="signal peptide" evidence="1">
    <location>
        <begin position="1"/>
        <end position="21"/>
    </location>
</feature>
<sequence length="67" mass="7123">MASKTIFCFAVFLVVAAAAVAEEKSDAAPKAVVENEQRVKKSAVVPVPAAGSGEQFLVNQYLQITRQ</sequence>
<keyword evidence="3" id="KW-1185">Reference proteome</keyword>
<accession>A0A5E4N9N0</accession>
<dbReference type="Proteomes" id="UP000325440">
    <property type="component" value="Unassembled WGS sequence"/>
</dbReference>
<name>A0A5E4N9N0_9HEMI</name>
<keyword evidence="1" id="KW-0732">Signal</keyword>
<feature type="chain" id="PRO_5023109072" evidence="1">
    <location>
        <begin position="22"/>
        <end position="67"/>
    </location>
</feature>
<protein>
    <submittedName>
        <fullName evidence="2">Uncharacterized protein</fullName>
    </submittedName>
</protein>
<organism evidence="2 3">
    <name type="scientific">Cinara cedri</name>
    <dbReference type="NCBI Taxonomy" id="506608"/>
    <lineage>
        <taxon>Eukaryota</taxon>
        <taxon>Metazoa</taxon>
        <taxon>Ecdysozoa</taxon>
        <taxon>Arthropoda</taxon>
        <taxon>Hexapoda</taxon>
        <taxon>Insecta</taxon>
        <taxon>Pterygota</taxon>
        <taxon>Neoptera</taxon>
        <taxon>Paraneoptera</taxon>
        <taxon>Hemiptera</taxon>
        <taxon>Sternorrhyncha</taxon>
        <taxon>Aphidomorpha</taxon>
        <taxon>Aphidoidea</taxon>
        <taxon>Aphididae</taxon>
        <taxon>Lachninae</taxon>
        <taxon>Cinara</taxon>
    </lineage>
</organism>